<keyword evidence="1" id="KW-0472">Membrane</keyword>
<dbReference type="AlphaFoldDB" id="A0A1A9VFQ6"/>
<accession>A0A1A9VFQ6</accession>
<proteinExistence type="predicted"/>
<name>A0A1A9VFQ6_GLOAU</name>
<organism evidence="2 3">
    <name type="scientific">Glossina austeni</name>
    <name type="common">Savannah tsetse fly</name>
    <dbReference type="NCBI Taxonomy" id="7395"/>
    <lineage>
        <taxon>Eukaryota</taxon>
        <taxon>Metazoa</taxon>
        <taxon>Ecdysozoa</taxon>
        <taxon>Arthropoda</taxon>
        <taxon>Hexapoda</taxon>
        <taxon>Insecta</taxon>
        <taxon>Pterygota</taxon>
        <taxon>Neoptera</taxon>
        <taxon>Endopterygota</taxon>
        <taxon>Diptera</taxon>
        <taxon>Brachycera</taxon>
        <taxon>Muscomorpha</taxon>
        <taxon>Hippoboscoidea</taxon>
        <taxon>Glossinidae</taxon>
        <taxon>Glossina</taxon>
    </lineage>
</organism>
<reference evidence="2" key="1">
    <citation type="submission" date="2020-05" db="UniProtKB">
        <authorList>
            <consortium name="EnsemblMetazoa"/>
        </authorList>
    </citation>
    <scope>IDENTIFICATION</scope>
    <source>
        <strain evidence="2">TTRI</strain>
    </source>
</reference>
<sequence length="254" mass="27612">MEKVLHYNSECIVQMNILVFVKFYLSLHIWAGVNFVIQYVMLSSIHYSGRIDSSCAFLEIPKFQSRKNSDVTEPSPEQMTFEASIDDPTATVSGHPLIKRPFHFTDRVKGPEEDFWGVKSKSCSPALKLSPLMYKRNFPSGRVSTGISMPSMLQLSSPGPAFSTSKTMRAATPAFSVRTMKDMGLCNAIGPFGTPCTVTLLVSNASQRPRAQATTSAFTVLLSVETTNSKVPSPAPAASTLKVTGTPKAAGPYC</sequence>
<evidence type="ECO:0000313" key="2">
    <source>
        <dbReference type="EnsemblMetazoa" id="GAUT035795-PA"/>
    </source>
</evidence>
<feature type="transmembrane region" description="Helical" evidence="1">
    <location>
        <begin position="23"/>
        <end position="42"/>
    </location>
</feature>
<keyword evidence="1" id="KW-0812">Transmembrane</keyword>
<evidence type="ECO:0000256" key="1">
    <source>
        <dbReference type="SAM" id="Phobius"/>
    </source>
</evidence>
<dbReference type="VEuPathDB" id="VectorBase:GAUT035795"/>
<keyword evidence="3" id="KW-1185">Reference proteome</keyword>
<evidence type="ECO:0000313" key="3">
    <source>
        <dbReference type="Proteomes" id="UP000078200"/>
    </source>
</evidence>
<dbReference type="Proteomes" id="UP000078200">
    <property type="component" value="Unassembled WGS sequence"/>
</dbReference>
<protein>
    <submittedName>
        <fullName evidence="2">Uncharacterized protein</fullName>
    </submittedName>
</protein>
<keyword evidence="1" id="KW-1133">Transmembrane helix</keyword>
<dbReference type="EnsemblMetazoa" id="GAUT035795-RA">
    <property type="protein sequence ID" value="GAUT035795-PA"/>
    <property type="gene ID" value="GAUT035795"/>
</dbReference>